<name>A0A9D9H2U4_9BACT</name>
<sequence length="253" mass="30042">MKYNTQRRPLVYSEYGRGIQEMVDFTINIPSKVARNRAAQTILKFMQVLNPQVKELDDYMHKLYDQLIIMSDYKLDIDNPYPAPAKEENRKPSFSFQYKSPHIRFRYYGKTLEAMIRKAAEMPDGKEKDALLNLITVQMKKSYYLWNDDILSDELVAEHLSIISNGKLQYTEAMKGEVYSSFYNKPSLERKNKYINVNAYDNSNRRNFQNNNYNASNRNTYNNNGNNHRFYQNREDNHGFNQGSARFKKRRPF</sequence>
<comment type="caution">
    <text evidence="2">The sequence shown here is derived from an EMBL/GenBank/DDBJ whole genome shotgun (WGS) entry which is preliminary data.</text>
</comment>
<dbReference type="InterPro" id="IPR025632">
    <property type="entry name" value="DUF4290"/>
</dbReference>
<evidence type="ECO:0000313" key="3">
    <source>
        <dbReference type="Proteomes" id="UP000823612"/>
    </source>
</evidence>
<dbReference type="Proteomes" id="UP000823612">
    <property type="component" value="Unassembled WGS sequence"/>
</dbReference>
<feature type="region of interest" description="Disordered" evidence="1">
    <location>
        <begin position="205"/>
        <end position="253"/>
    </location>
</feature>
<dbReference type="AlphaFoldDB" id="A0A9D9H2U4"/>
<reference evidence="2" key="2">
    <citation type="journal article" date="2021" name="PeerJ">
        <title>Extensive microbial diversity within the chicken gut microbiome revealed by metagenomics and culture.</title>
        <authorList>
            <person name="Gilroy R."/>
            <person name="Ravi A."/>
            <person name="Getino M."/>
            <person name="Pursley I."/>
            <person name="Horton D.L."/>
            <person name="Alikhan N.F."/>
            <person name="Baker D."/>
            <person name="Gharbi K."/>
            <person name="Hall N."/>
            <person name="Watson M."/>
            <person name="Adriaenssens E.M."/>
            <person name="Foster-Nyarko E."/>
            <person name="Jarju S."/>
            <person name="Secka A."/>
            <person name="Antonio M."/>
            <person name="Oren A."/>
            <person name="Chaudhuri R.R."/>
            <person name="La Ragione R."/>
            <person name="Hildebrand F."/>
            <person name="Pallen M.J."/>
        </authorList>
    </citation>
    <scope>NUCLEOTIDE SEQUENCE</scope>
    <source>
        <strain evidence="2">2889</strain>
    </source>
</reference>
<organism evidence="2 3">
    <name type="scientific">Candidatus Pullibacteroides excrementavium</name>
    <dbReference type="NCBI Taxonomy" id="2840905"/>
    <lineage>
        <taxon>Bacteria</taxon>
        <taxon>Pseudomonadati</taxon>
        <taxon>Bacteroidota</taxon>
        <taxon>Bacteroidia</taxon>
        <taxon>Bacteroidales</taxon>
        <taxon>Candidatus Pullibacteroides</taxon>
    </lineage>
</organism>
<evidence type="ECO:0000256" key="1">
    <source>
        <dbReference type="SAM" id="MobiDB-lite"/>
    </source>
</evidence>
<gene>
    <name evidence="2" type="ORF">IAB08_07630</name>
</gene>
<feature type="compositionally biased region" description="Low complexity" evidence="1">
    <location>
        <begin position="205"/>
        <end position="230"/>
    </location>
</feature>
<protein>
    <submittedName>
        <fullName evidence="2">DUF4290 domain-containing protein</fullName>
    </submittedName>
</protein>
<proteinExistence type="predicted"/>
<reference evidence="2" key="1">
    <citation type="submission" date="2020-10" db="EMBL/GenBank/DDBJ databases">
        <authorList>
            <person name="Gilroy R."/>
        </authorList>
    </citation>
    <scope>NUCLEOTIDE SEQUENCE</scope>
    <source>
        <strain evidence="2">2889</strain>
    </source>
</reference>
<dbReference type="EMBL" id="JADIMZ010000111">
    <property type="protein sequence ID" value="MBO8433147.1"/>
    <property type="molecule type" value="Genomic_DNA"/>
</dbReference>
<dbReference type="Pfam" id="PF14123">
    <property type="entry name" value="DUF4290"/>
    <property type="match status" value="1"/>
</dbReference>
<evidence type="ECO:0000313" key="2">
    <source>
        <dbReference type="EMBL" id="MBO8433147.1"/>
    </source>
</evidence>
<accession>A0A9D9H2U4</accession>